<proteinExistence type="predicted"/>
<sequence>ILFKNTSLSSIDKGGRRVCNVPLITRIIYCIEQSVGSFHQVDNDG</sequence>
<dbReference type="AlphaFoldDB" id="A0A820E063"/>
<name>A0A820E063_9BILA</name>
<protein>
    <submittedName>
        <fullName evidence="1">Uncharacterized protein</fullName>
    </submittedName>
</protein>
<organism evidence="1 2">
    <name type="scientific">Rotaria sordida</name>
    <dbReference type="NCBI Taxonomy" id="392033"/>
    <lineage>
        <taxon>Eukaryota</taxon>
        <taxon>Metazoa</taxon>
        <taxon>Spiralia</taxon>
        <taxon>Gnathifera</taxon>
        <taxon>Rotifera</taxon>
        <taxon>Eurotatoria</taxon>
        <taxon>Bdelloidea</taxon>
        <taxon>Philodinida</taxon>
        <taxon>Philodinidae</taxon>
        <taxon>Rotaria</taxon>
    </lineage>
</organism>
<reference evidence="1" key="1">
    <citation type="submission" date="2021-02" db="EMBL/GenBank/DDBJ databases">
        <authorList>
            <person name="Nowell W R."/>
        </authorList>
    </citation>
    <scope>NUCLEOTIDE SEQUENCE</scope>
</reference>
<gene>
    <name evidence="1" type="ORF">FNK824_LOCUS38144</name>
</gene>
<evidence type="ECO:0000313" key="1">
    <source>
        <dbReference type="EMBL" id="CAF4240573.1"/>
    </source>
</evidence>
<dbReference type="EMBL" id="CAJOBE010020992">
    <property type="protein sequence ID" value="CAF4240573.1"/>
    <property type="molecule type" value="Genomic_DNA"/>
</dbReference>
<dbReference type="Proteomes" id="UP000663874">
    <property type="component" value="Unassembled WGS sequence"/>
</dbReference>
<comment type="caution">
    <text evidence="1">The sequence shown here is derived from an EMBL/GenBank/DDBJ whole genome shotgun (WGS) entry which is preliminary data.</text>
</comment>
<accession>A0A820E063</accession>
<evidence type="ECO:0000313" key="2">
    <source>
        <dbReference type="Proteomes" id="UP000663874"/>
    </source>
</evidence>
<feature type="non-terminal residue" evidence="1">
    <location>
        <position position="1"/>
    </location>
</feature>